<dbReference type="CDD" id="cd05911">
    <property type="entry name" value="Firefly_Luc_like"/>
    <property type="match status" value="1"/>
</dbReference>
<dbReference type="Proteomes" id="UP000837857">
    <property type="component" value="Chromosome 23"/>
</dbReference>
<comment type="similarity">
    <text evidence="2">Belongs to the ATP-dependent AMP-binding enzyme family.</text>
</comment>
<keyword evidence="3" id="KW-0436">Ligase</keyword>
<evidence type="ECO:0000259" key="5">
    <source>
        <dbReference type="Pfam" id="PF00501"/>
    </source>
</evidence>
<feature type="domain" description="AMP-binding enzyme C-terminal" evidence="6">
    <location>
        <begin position="444"/>
        <end position="520"/>
    </location>
</feature>
<proteinExistence type="inferred from homology"/>
<keyword evidence="8" id="KW-1185">Reference proteome</keyword>
<organism evidence="7 8">
    <name type="scientific">Iphiclides podalirius</name>
    <name type="common">scarce swallowtail</name>
    <dbReference type="NCBI Taxonomy" id="110791"/>
    <lineage>
        <taxon>Eukaryota</taxon>
        <taxon>Metazoa</taxon>
        <taxon>Ecdysozoa</taxon>
        <taxon>Arthropoda</taxon>
        <taxon>Hexapoda</taxon>
        <taxon>Insecta</taxon>
        <taxon>Pterygota</taxon>
        <taxon>Neoptera</taxon>
        <taxon>Endopterygota</taxon>
        <taxon>Lepidoptera</taxon>
        <taxon>Glossata</taxon>
        <taxon>Ditrysia</taxon>
        <taxon>Papilionoidea</taxon>
        <taxon>Papilionidae</taxon>
        <taxon>Papilioninae</taxon>
        <taxon>Iphiclides</taxon>
    </lineage>
</organism>
<dbReference type="PANTHER" id="PTHR24096">
    <property type="entry name" value="LONG-CHAIN-FATTY-ACID--COA LIGASE"/>
    <property type="match status" value="1"/>
</dbReference>
<evidence type="ECO:0000259" key="6">
    <source>
        <dbReference type="Pfam" id="PF13193"/>
    </source>
</evidence>
<dbReference type="EMBL" id="OW152835">
    <property type="protein sequence ID" value="CAH2056389.1"/>
    <property type="molecule type" value="Genomic_DNA"/>
</dbReference>
<sequence length="537" mass="59706">MLKHPNYVYGPEDKYVPAKLNAGEFLLQKIWQFRETVALINGVTDEKMTYGDMAQEAMNLAVSLVRLGIRKGDVIAICTENRREFWSTLVGVSCAGAVVTTVNMIYTEDELKHVMDISRPKLVFCSPLAYKSQAKNFRGLSYVKNIIVYGEDRPQNTLLYKHLAVAGPGNIQKIIENVKYEHFEAVDVEGQNDLMLILYSSGTTGLPKGVMITHLNLASACASKLETPALTTLSITPWYHTMGLATSLLGFVKGRTMVFLPKFEVDLYLKTLEKYKIGQLTVVPPILVALCKSPSKYDVSTVQLILCGAAPLYKETVNDVRERFPNLTAVLQGYGLSESSLAVTQNNNPDKEGSVGQANSNTIIKIVDPETRKILGPNKEGEICIKGVMVMKGYIGKKRQDDFDEEGFYKTGDIGYFDDEKYLYIVDRLKELIKYKAYQVAPAELEALLLKHGAVRDVGVIGIPHASAGEVPLAFVVKQPNSDVTEADLIQYVAGRLSNHKHLRGGVRFVDMIPKSLTGKILRKELRQMVKSRKSKL</sequence>
<evidence type="ECO:0000313" key="8">
    <source>
        <dbReference type="Proteomes" id="UP000837857"/>
    </source>
</evidence>
<dbReference type="InterPro" id="IPR045851">
    <property type="entry name" value="AMP-bd_C_sf"/>
</dbReference>
<dbReference type="Gene3D" id="3.40.50.12780">
    <property type="entry name" value="N-terminal domain of ligase-like"/>
    <property type="match status" value="1"/>
</dbReference>
<evidence type="ECO:0008006" key="9">
    <source>
        <dbReference type="Google" id="ProtNLM"/>
    </source>
</evidence>
<dbReference type="Pfam" id="PF00501">
    <property type="entry name" value="AMP-binding"/>
    <property type="match status" value="1"/>
</dbReference>
<protein>
    <recommendedName>
        <fullName evidence="9">Luciferin 4-monooxygenase</fullName>
    </recommendedName>
</protein>
<evidence type="ECO:0000313" key="7">
    <source>
        <dbReference type="EMBL" id="CAH2056389.1"/>
    </source>
</evidence>
<dbReference type="InterPro" id="IPR000873">
    <property type="entry name" value="AMP-dep_synth/lig_dom"/>
</dbReference>
<name>A0ABN8IFG3_9NEOP</name>
<evidence type="ECO:0000256" key="4">
    <source>
        <dbReference type="ARBA" id="ARBA00023140"/>
    </source>
</evidence>
<feature type="domain" description="AMP-dependent synthetase/ligase" evidence="5">
    <location>
        <begin position="32"/>
        <end position="394"/>
    </location>
</feature>
<evidence type="ECO:0000256" key="2">
    <source>
        <dbReference type="ARBA" id="ARBA00006432"/>
    </source>
</evidence>
<dbReference type="InterPro" id="IPR042099">
    <property type="entry name" value="ANL_N_sf"/>
</dbReference>
<gene>
    <name evidence="7" type="ORF">IPOD504_LOCUS9616</name>
</gene>
<dbReference type="SUPFAM" id="SSF56801">
    <property type="entry name" value="Acetyl-CoA synthetase-like"/>
    <property type="match status" value="1"/>
</dbReference>
<dbReference type="InterPro" id="IPR025110">
    <property type="entry name" value="AMP-bd_C"/>
</dbReference>
<comment type="subcellular location">
    <subcellularLocation>
        <location evidence="1">Peroxisome</location>
    </subcellularLocation>
</comment>
<evidence type="ECO:0000256" key="3">
    <source>
        <dbReference type="ARBA" id="ARBA00022598"/>
    </source>
</evidence>
<evidence type="ECO:0000256" key="1">
    <source>
        <dbReference type="ARBA" id="ARBA00004275"/>
    </source>
</evidence>
<dbReference type="InterPro" id="IPR020845">
    <property type="entry name" value="AMP-binding_CS"/>
</dbReference>
<keyword evidence="4" id="KW-0576">Peroxisome</keyword>
<dbReference type="PROSITE" id="PS00455">
    <property type="entry name" value="AMP_BINDING"/>
    <property type="match status" value="1"/>
</dbReference>
<reference evidence="7" key="1">
    <citation type="submission" date="2022-03" db="EMBL/GenBank/DDBJ databases">
        <authorList>
            <person name="Martin H S."/>
        </authorList>
    </citation>
    <scope>NUCLEOTIDE SEQUENCE</scope>
</reference>
<dbReference type="Pfam" id="PF13193">
    <property type="entry name" value="AMP-binding_C"/>
    <property type="match status" value="1"/>
</dbReference>
<accession>A0ABN8IFG3</accession>
<dbReference type="PANTHER" id="PTHR24096:SF149">
    <property type="entry name" value="AMP-BINDING DOMAIN-CONTAINING PROTEIN-RELATED"/>
    <property type="match status" value="1"/>
</dbReference>
<dbReference type="Gene3D" id="3.30.300.30">
    <property type="match status" value="1"/>
</dbReference>
<feature type="non-terminal residue" evidence="7">
    <location>
        <position position="1"/>
    </location>
</feature>